<name>A0A1F7IJG1_9BACT</name>
<feature type="transmembrane region" description="Helical" evidence="1">
    <location>
        <begin position="300"/>
        <end position="320"/>
    </location>
</feature>
<keyword evidence="1" id="KW-1133">Transmembrane helix</keyword>
<evidence type="ECO:0000313" key="3">
    <source>
        <dbReference type="Proteomes" id="UP000178040"/>
    </source>
</evidence>
<keyword evidence="1" id="KW-0812">Transmembrane</keyword>
<dbReference type="AlphaFoldDB" id="A0A1F7IJG1"/>
<feature type="transmembrane region" description="Helical" evidence="1">
    <location>
        <begin position="360"/>
        <end position="378"/>
    </location>
</feature>
<feature type="transmembrane region" description="Helical" evidence="1">
    <location>
        <begin position="390"/>
        <end position="408"/>
    </location>
</feature>
<feature type="transmembrane region" description="Helical" evidence="1">
    <location>
        <begin position="102"/>
        <end position="122"/>
    </location>
</feature>
<feature type="transmembrane region" description="Helical" evidence="1">
    <location>
        <begin position="332"/>
        <end position="348"/>
    </location>
</feature>
<protein>
    <recommendedName>
        <fullName evidence="4">Glycosyltransferase RgtA/B/C/D-like domain-containing protein</fullName>
    </recommendedName>
</protein>
<reference evidence="2 3" key="1">
    <citation type="journal article" date="2016" name="Nat. Commun.">
        <title>Thousands of microbial genomes shed light on interconnected biogeochemical processes in an aquifer system.</title>
        <authorList>
            <person name="Anantharaman K."/>
            <person name="Brown C.T."/>
            <person name="Hug L.A."/>
            <person name="Sharon I."/>
            <person name="Castelle C.J."/>
            <person name="Probst A.J."/>
            <person name="Thomas B.C."/>
            <person name="Singh A."/>
            <person name="Wilkins M.J."/>
            <person name="Karaoz U."/>
            <person name="Brodie E.L."/>
            <person name="Williams K.H."/>
            <person name="Hubbard S.S."/>
            <person name="Banfield J.F."/>
        </authorList>
    </citation>
    <scope>NUCLEOTIDE SEQUENCE [LARGE SCALE GENOMIC DNA]</scope>
</reference>
<dbReference type="Proteomes" id="UP000178040">
    <property type="component" value="Unassembled WGS sequence"/>
</dbReference>
<sequence>MEKNVWNKNIFILSIAIIVGILTMLHVIVGYAKSPHGARYLWTGHYYLDYFYYLTPIAQGERGALISYQQGATDDGTVYPHLWPYIIIGQIGRMLNLTPVTAFWLSVFLFSTVTVVLISITIKKILNRESFWLQTATLFLALSAGPFWLVNGGTIKTNDFWYSTSTFFRRFEPIPHHLLSTIFILLGFIIFSDLIEKRSDLKISNWLKKTFLMTVLFTGVLSFNSYSVVVPFLAILLTGTFYIFLTLFKQKKRSAVKLFFALTVCSIVLVAVAMAIKMFYEKTTFLGAFKNTESILHQSPGLKTFFLTFGPLFTLSFFGIKKFFSRFNVLKFIFLLSFIVSISLYNSSFDKIIGTHNGRFLTPLNYILLASLSILGIKQIGEYLGRVKKLFIAVAVFGLLFYSIPIHFQAFQLITNDQNISSPISYLPSGIIDGFKMLDKFSEKGNVLITPSQFLGTVIPVYSGRKTYVARQIVTPNYIDKNIRTSNFYLGAMSKDEAYDFLKKNDLKFVVLTSIEGYDIRPLYQYPFLKEIYKNKEIVIFELT</sequence>
<dbReference type="EMBL" id="MGAI01000049">
    <property type="protein sequence ID" value="OGK43490.1"/>
    <property type="molecule type" value="Genomic_DNA"/>
</dbReference>
<feature type="transmembrane region" description="Helical" evidence="1">
    <location>
        <begin position="174"/>
        <end position="194"/>
    </location>
</feature>
<feature type="transmembrane region" description="Helical" evidence="1">
    <location>
        <begin position="259"/>
        <end position="280"/>
    </location>
</feature>
<proteinExistence type="predicted"/>
<feature type="transmembrane region" description="Helical" evidence="1">
    <location>
        <begin position="131"/>
        <end position="150"/>
    </location>
</feature>
<feature type="transmembrane region" description="Helical" evidence="1">
    <location>
        <begin position="12"/>
        <end position="32"/>
    </location>
</feature>
<comment type="caution">
    <text evidence="2">The sequence shown here is derived from an EMBL/GenBank/DDBJ whole genome shotgun (WGS) entry which is preliminary data.</text>
</comment>
<evidence type="ECO:0000313" key="2">
    <source>
        <dbReference type="EMBL" id="OGK43490.1"/>
    </source>
</evidence>
<feature type="transmembrane region" description="Helical" evidence="1">
    <location>
        <begin position="206"/>
        <end position="223"/>
    </location>
</feature>
<evidence type="ECO:0008006" key="4">
    <source>
        <dbReference type="Google" id="ProtNLM"/>
    </source>
</evidence>
<gene>
    <name evidence="2" type="ORF">A3B40_00810</name>
</gene>
<evidence type="ECO:0000256" key="1">
    <source>
        <dbReference type="SAM" id="Phobius"/>
    </source>
</evidence>
<organism evidence="2 3">
    <name type="scientific">Candidatus Roizmanbacteria bacterium RIFCSPLOWO2_01_FULL_37_16</name>
    <dbReference type="NCBI Taxonomy" id="1802058"/>
    <lineage>
        <taxon>Bacteria</taxon>
        <taxon>Candidatus Roizmaniibacteriota</taxon>
    </lineage>
</organism>
<accession>A0A1F7IJG1</accession>
<keyword evidence="1" id="KW-0472">Membrane</keyword>